<dbReference type="RefSeq" id="WP_163776954.1">
    <property type="nucleotide sequence ID" value="NZ_AP022569.1"/>
</dbReference>
<dbReference type="CDD" id="cd13426">
    <property type="entry name" value="Peptidase_G1"/>
    <property type="match status" value="1"/>
</dbReference>
<dbReference type="Pfam" id="PF01828">
    <property type="entry name" value="Peptidase_A4"/>
    <property type="match status" value="1"/>
</dbReference>
<name>A0A7I7KYM5_9MYCO</name>
<reference evidence="2 3" key="1">
    <citation type="journal article" date="2019" name="Emerg. Microbes Infect.">
        <title>Comprehensive subspecies identification of 175 nontuberculous mycobacteria species based on 7547 genomic profiles.</title>
        <authorList>
            <person name="Matsumoto Y."/>
            <person name="Kinjo T."/>
            <person name="Motooka D."/>
            <person name="Nabeya D."/>
            <person name="Jung N."/>
            <person name="Uechi K."/>
            <person name="Horii T."/>
            <person name="Iida T."/>
            <person name="Fujita J."/>
            <person name="Nakamura S."/>
        </authorList>
    </citation>
    <scope>NUCLEOTIDE SEQUENCE [LARGE SCALE GENOMIC DNA]</scope>
    <source>
        <strain evidence="2 3">JCM 12404</strain>
    </source>
</reference>
<dbReference type="SUPFAM" id="SSF49899">
    <property type="entry name" value="Concanavalin A-like lectins/glucanases"/>
    <property type="match status" value="1"/>
</dbReference>
<dbReference type="PANTHER" id="PTHR37536:SF1">
    <property type="entry name" value="ASPERGILLOPEPSIN, PUTAITVE (AFU_ORTHOLOGUE AFUA_7G01200)"/>
    <property type="match status" value="1"/>
</dbReference>
<feature type="active site" description="Proton acceptor" evidence="1">
    <location>
        <position position="238"/>
    </location>
</feature>
<dbReference type="InterPro" id="IPR013320">
    <property type="entry name" value="ConA-like_dom_sf"/>
</dbReference>
<accession>A0A7I7KYM5</accession>
<proteinExistence type="predicted"/>
<keyword evidence="3" id="KW-1185">Reference proteome</keyword>
<dbReference type="GO" id="GO:0006508">
    <property type="term" value="P:proteolysis"/>
    <property type="evidence" value="ECO:0007669"/>
    <property type="project" value="InterPro"/>
</dbReference>
<dbReference type="GO" id="GO:0070007">
    <property type="term" value="F:glutamic-type endopeptidase activity"/>
    <property type="evidence" value="ECO:0007669"/>
    <property type="project" value="InterPro"/>
</dbReference>
<gene>
    <name evidence="2" type="ORF">MCOO_28810</name>
</gene>
<dbReference type="InterPro" id="IPR000250">
    <property type="entry name" value="Peptidase_G1"/>
</dbReference>
<dbReference type="Proteomes" id="UP000465866">
    <property type="component" value="Chromosome"/>
</dbReference>
<dbReference type="InterPro" id="IPR038656">
    <property type="entry name" value="Peptidase_G1_sf"/>
</dbReference>
<organism evidence="2 3">
    <name type="scientific">Mycobacterium cookii</name>
    <dbReference type="NCBI Taxonomy" id="1775"/>
    <lineage>
        <taxon>Bacteria</taxon>
        <taxon>Bacillati</taxon>
        <taxon>Actinomycetota</taxon>
        <taxon>Actinomycetes</taxon>
        <taxon>Mycobacteriales</taxon>
        <taxon>Mycobacteriaceae</taxon>
        <taxon>Mycobacterium</taxon>
    </lineage>
</organism>
<evidence type="ECO:0000313" key="2">
    <source>
        <dbReference type="EMBL" id="BBX46866.1"/>
    </source>
</evidence>
<sequence>MATINLDKKVKIKTFSPAPELDPLTASAKSLAQAGLPPRPTDPHLLERYTRFFTQTKDKFHYIEPTFRVDPTKSTHPNRAAKNGAGTETSGNWSGGIVYAPSGQSFKWIEGDWVVPNVYPTAQNEWQYCVNWIGIDGDGSGDVCQAGMACAVYQSGSSITRTIYPWHEWYPSSWVEITNLPINPGDLVSVLICTAQGAGSTTATVYFGNHSSGASTSYQITAPSGTTLAGNSAEWVVETPTVNGSVTSMPDYGEVFFSVCEASLTNGSLVNGGTGNNINLVQNGKTLSTGALITPTVVECQYAGSAP</sequence>
<evidence type="ECO:0000313" key="3">
    <source>
        <dbReference type="Proteomes" id="UP000465866"/>
    </source>
</evidence>
<dbReference type="Gene3D" id="2.60.120.700">
    <property type="entry name" value="Peptidase G1"/>
    <property type="match status" value="1"/>
</dbReference>
<dbReference type="EMBL" id="AP022569">
    <property type="protein sequence ID" value="BBX46866.1"/>
    <property type="molecule type" value="Genomic_DNA"/>
</dbReference>
<evidence type="ECO:0000256" key="1">
    <source>
        <dbReference type="PIRSR" id="PIRSR600250-50"/>
    </source>
</evidence>
<protein>
    <submittedName>
        <fullName evidence="2">Uncharacterized protein</fullName>
    </submittedName>
</protein>
<dbReference type="AlphaFoldDB" id="A0A7I7KYM5"/>
<dbReference type="KEGG" id="mcoo:MCOO_28810"/>
<dbReference type="PANTHER" id="PTHR37536">
    <property type="entry name" value="PUTATIVE (AFU_ORTHOLOGUE AFUA_3G02970)-RELATED"/>
    <property type="match status" value="1"/>
</dbReference>